<protein>
    <submittedName>
        <fullName evidence="2">Uncharacterized protein</fullName>
    </submittedName>
</protein>
<name>A0A9J6FXI3_HAELO</name>
<dbReference type="EMBL" id="JABSTR010000004">
    <property type="protein sequence ID" value="KAH9367088.1"/>
    <property type="molecule type" value="Genomic_DNA"/>
</dbReference>
<evidence type="ECO:0000256" key="1">
    <source>
        <dbReference type="SAM" id="MobiDB-lite"/>
    </source>
</evidence>
<evidence type="ECO:0000313" key="2">
    <source>
        <dbReference type="EMBL" id="KAH9367088.1"/>
    </source>
</evidence>
<keyword evidence="3" id="KW-1185">Reference proteome</keyword>
<feature type="region of interest" description="Disordered" evidence="1">
    <location>
        <begin position="42"/>
        <end position="69"/>
    </location>
</feature>
<dbReference type="VEuPathDB" id="VectorBase:HLOH_060595"/>
<comment type="caution">
    <text evidence="2">The sequence shown here is derived from an EMBL/GenBank/DDBJ whole genome shotgun (WGS) entry which is preliminary data.</text>
</comment>
<evidence type="ECO:0000313" key="3">
    <source>
        <dbReference type="Proteomes" id="UP000821853"/>
    </source>
</evidence>
<dbReference type="Proteomes" id="UP000821853">
    <property type="component" value="Chromosome 2"/>
</dbReference>
<accession>A0A9J6FXI3</accession>
<dbReference type="OrthoDB" id="6783205at2759"/>
<sequence length="99" mass="10991">MCIDANLELADEDGVYDVFGYTKKLRAARKGMVETVVRGFPARPLSPLDGTTPKKPAPAHPQGKANRWQQSLNSSSCLWIPSHSWRPRAQLEAVTNVRC</sequence>
<organism evidence="2 3">
    <name type="scientific">Haemaphysalis longicornis</name>
    <name type="common">Bush tick</name>
    <dbReference type="NCBI Taxonomy" id="44386"/>
    <lineage>
        <taxon>Eukaryota</taxon>
        <taxon>Metazoa</taxon>
        <taxon>Ecdysozoa</taxon>
        <taxon>Arthropoda</taxon>
        <taxon>Chelicerata</taxon>
        <taxon>Arachnida</taxon>
        <taxon>Acari</taxon>
        <taxon>Parasitiformes</taxon>
        <taxon>Ixodida</taxon>
        <taxon>Ixodoidea</taxon>
        <taxon>Ixodidae</taxon>
        <taxon>Haemaphysalinae</taxon>
        <taxon>Haemaphysalis</taxon>
    </lineage>
</organism>
<reference evidence="2 3" key="1">
    <citation type="journal article" date="2020" name="Cell">
        <title>Large-Scale Comparative Analyses of Tick Genomes Elucidate Their Genetic Diversity and Vector Capacities.</title>
        <authorList>
            <consortium name="Tick Genome and Microbiome Consortium (TIGMIC)"/>
            <person name="Jia N."/>
            <person name="Wang J."/>
            <person name="Shi W."/>
            <person name="Du L."/>
            <person name="Sun Y."/>
            <person name="Zhan W."/>
            <person name="Jiang J.F."/>
            <person name="Wang Q."/>
            <person name="Zhang B."/>
            <person name="Ji P."/>
            <person name="Bell-Sakyi L."/>
            <person name="Cui X.M."/>
            <person name="Yuan T.T."/>
            <person name="Jiang B.G."/>
            <person name="Yang W.F."/>
            <person name="Lam T.T."/>
            <person name="Chang Q.C."/>
            <person name="Ding S.J."/>
            <person name="Wang X.J."/>
            <person name="Zhu J.G."/>
            <person name="Ruan X.D."/>
            <person name="Zhao L."/>
            <person name="Wei J.T."/>
            <person name="Ye R.Z."/>
            <person name="Que T.C."/>
            <person name="Du C.H."/>
            <person name="Zhou Y.H."/>
            <person name="Cheng J.X."/>
            <person name="Dai P.F."/>
            <person name="Guo W.B."/>
            <person name="Han X.H."/>
            <person name="Huang E.J."/>
            <person name="Li L.F."/>
            <person name="Wei W."/>
            <person name="Gao Y.C."/>
            <person name="Liu J.Z."/>
            <person name="Shao H.Z."/>
            <person name="Wang X."/>
            <person name="Wang C.C."/>
            <person name="Yang T.C."/>
            <person name="Huo Q.B."/>
            <person name="Li W."/>
            <person name="Chen H.Y."/>
            <person name="Chen S.E."/>
            <person name="Zhou L.G."/>
            <person name="Ni X.B."/>
            <person name="Tian J.H."/>
            <person name="Sheng Y."/>
            <person name="Liu T."/>
            <person name="Pan Y.S."/>
            <person name="Xia L.Y."/>
            <person name="Li J."/>
            <person name="Zhao F."/>
            <person name="Cao W.C."/>
        </authorList>
    </citation>
    <scope>NUCLEOTIDE SEQUENCE [LARGE SCALE GENOMIC DNA]</scope>
    <source>
        <strain evidence="2">HaeL-2018</strain>
    </source>
</reference>
<gene>
    <name evidence="2" type="ORF">HPB48_021733</name>
</gene>
<proteinExistence type="predicted"/>
<dbReference type="AlphaFoldDB" id="A0A9J6FXI3"/>